<dbReference type="STRING" id="1144275.COCOR_03758"/>
<dbReference type="AlphaFoldDB" id="H8MPU5"/>
<evidence type="ECO:0000256" key="1">
    <source>
        <dbReference type="SAM" id="Phobius"/>
    </source>
</evidence>
<keyword evidence="1" id="KW-1133">Transmembrane helix</keyword>
<dbReference type="EMBL" id="CP003389">
    <property type="protein sequence ID" value="AFE05417.1"/>
    <property type="molecule type" value="Genomic_DNA"/>
</dbReference>
<proteinExistence type="predicted"/>
<sequence length="171" mass="18985">MAPTWLRREDSRVWRAVPIVALLLLLVAGAFFAPFLKDLHHYRGSVFLIGAELSFSLAVVALLSRAFKASRWVSVSALLLAVPVSLYFISEAADTRRLYRLHAVAPEACRLARSNPQLTRAAVFEQATRLAGLSPEESLRLGLDCEDFSASVHRADGFDPYWWLTAGEESP</sequence>
<reference evidence="3" key="2">
    <citation type="submission" date="2012-03" db="EMBL/GenBank/DDBJ databases">
        <title>Genome sequence of the fruiting myxobacterium Corallococcus coralloides DSM 2259.</title>
        <authorList>
            <person name="Huntley S."/>
            <person name="Zhang Y."/>
            <person name="Treuner-Lange A."/>
            <person name="Sensen C.W."/>
            <person name="Sogaard-Andersen L."/>
        </authorList>
    </citation>
    <scope>NUCLEOTIDE SEQUENCE [LARGE SCALE GENOMIC DNA]</scope>
    <source>
        <strain evidence="3">ATCC 25202 / DSM 2259 / NBRC 100086 / M2</strain>
    </source>
</reference>
<keyword evidence="3" id="KW-1185">Reference proteome</keyword>
<dbReference type="InParanoid" id="H8MPU5"/>
<evidence type="ECO:0000313" key="3">
    <source>
        <dbReference type="Proteomes" id="UP000007587"/>
    </source>
</evidence>
<dbReference type="OrthoDB" id="9945545at2"/>
<organism evidence="2 3">
    <name type="scientific">Corallococcus coralloides (strain ATCC 25202 / DSM 2259 / NBRC 100086 / M2)</name>
    <name type="common">Myxococcus coralloides</name>
    <dbReference type="NCBI Taxonomy" id="1144275"/>
    <lineage>
        <taxon>Bacteria</taxon>
        <taxon>Pseudomonadati</taxon>
        <taxon>Myxococcota</taxon>
        <taxon>Myxococcia</taxon>
        <taxon>Myxococcales</taxon>
        <taxon>Cystobacterineae</taxon>
        <taxon>Myxococcaceae</taxon>
        <taxon>Corallococcus</taxon>
    </lineage>
</organism>
<reference evidence="2 3" key="1">
    <citation type="journal article" date="2012" name="J. Bacteriol.">
        <title>Complete Genome Sequence of the Fruiting Myxobacterium Corallococcus coralloides DSM 2259.</title>
        <authorList>
            <person name="Huntley S."/>
            <person name="Zhang Y."/>
            <person name="Treuner-Lange A."/>
            <person name="Kneip S."/>
            <person name="Sensen C.W."/>
            <person name="Sogaard-Andersen L."/>
        </authorList>
    </citation>
    <scope>NUCLEOTIDE SEQUENCE [LARGE SCALE GENOMIC DNA]</scope>
    <source>
        <strain evidence="3">ATCC 25202 / DSM 2259 / NBRC 100086 / M2</strain>
    </source>
</reference>
<name>H8MPU5_CORCM</name>
<protein>
    <submittedName>
        <fullName evidence="2">Uncharacterized protein</fullName>
    </submittedName>
</protein>
<feature type="transmembrane region" description="Helical" evidence="1">
    <location>
        <begin position="12"/>
        <end position="33"/>
    </location>
</feature>
<dbReference type="RefSeq" id="WP_014396570.1">
    <property type="nucleotide sequence ID" value="NC_017030.1"/>
</dbReference>
<evidence type="ECO:0000313" key="2">
    <source>
        <dbReference type="EMBL" id="AFE05417.1"/>
    </source>
</evidence>
<dbReference type="Proteomes" id="UP000007587">
    <property type="component" value="Chromosome"/>
</dbReference>
<feature type="transmembrane region" description="Helical" evidence="1">
    <location>
        <begin position="69"/>
        <end position="90"/>
    </location>
</feature>
<gene>
    <name evidence="2" type="ordered locus">COCOR_03758</name>
</gene>
<keyword evidence="1" id="KW-0812">Transmembrane</keyword>
<accession>H8MPU5</accession>
<dbReference type="KEGG" id="ccx:COCOR_03758"/>
<dbReference type="HOGENOM" id="CLU_1560365_0_0_7"/>
<feature type="transmembrane region" description="Helical" evidence="1">
    <location>
        <begin position="45"/>
        <end position="63"/>
    </location>
</feature>
<keyword evidence="1" id="KW-0472">Membrane</keyword>